<dbReference type="InterPro" id="IPR021131">
    <property type="entry name" value="Ribosomal_uL15/eL18"/>
</dbReference>
<dbReference type="InterPro" id="IPR001196">
    <property type="entry name" value="Ribosomal_uL15_CS"/>
</dbReference>
<evidence type="ECO:0000313" key="8">
    <source>
        <dbReference type="Proteomes" id="UP000825933"/>
    </source>
</evidence>
<dbReference type="GO" id="GO:0003723">
    <property type="term" value="F:RNA binding"/>
    <property type="evidence" value="ECO:0007669"/>
    <property type="project" value="TreeGrafter"/>
</dbReference>
<name>A0A8T5URE3_9EURY</name>
<keyword evidence="3 5" id="KW-0687">Ribonucleoprotein</keyword>
<dbReference type="InterPro" id="IPR022947">
    <property type="entry name" value="Ribosomal_eL18_arc"/>
</dbReference>
<accession>A0A8T5URE3</accession>
<evidence type="ECO:0000259" key="6">
    <source>
        <dbReference type="Pfam" id="PF00828"/>
    </source>
</evidence>
<evidence type="ECO:0000313" key="7">
    <source>
        <dbReference type="EMBL" id="MBZ2166254.1"/>
    </source>
</evidence>
<evidence type="ECO:0000256" key="2">
    <source>
        <dbReference type="ARBA" id="ARBA00022980"/>
    </source>
</evidence>
<dbReference type="AlphaFoldDB" id="A0A8T5URE3"/>
<dbReference type="GO" id="GO:0006412">
    <property type="term" value="P:translation"/>
    <property type="evidence" value="ECO:0007669"/>
    <property type="project" value="UniProtKB-UniRule"/>
</dbReference>
<dbReference type="HAMAP" id="MF_00329">
    <property type="entry name" value="Ribosomal_eL18"/>
    <property type="match status" value="1"/>
</dbReference>
<keyword evidence="2 5" id="KW-0689">Ribosomal protein</keyword>
<proteinExistence type="inferred from homology"/>
<evidence type="ECO:0000256" key="1">
    <source>
        <dbReference type="ARBA" id="ARBA00006815"/>
    </source>
</evidence>
<dbReference type="PANTHER" id="PTHR10934">
    <property type="entry name" value="60S RIBOSOMAL PROTEIN L18"/>
    <property type="match status" value="1"/>
</dbReference>
<dbReference type="InterPro" id="IPR000039">
    <property type="entry name" value="Ribosomal_eL18"/>
</dbReference>
<gene>
    <name evidence="5" type="primary">rpl18e</name>
    <name evidence="7" type="ORF">K8N75_09410</name>
</gene>
<evidence type="ECO:0000256" key="5">
    <source>
        <dbReference type="HAMAP-Rule" id="MF_00329"/>
    </source>
</evidence>
<dbReference type="InterPro" id="IPR036227">
    <property type="entry name" value="Ribosomal_uL15/eL18_sf"/>
</dbReference>
<dbReference type="Pfam" id="PF00828">
    <property type="entry name" value="Ribosomal_L27A"/>
    <property type="match status" value="1"/>
</dbReference>
<comment type="similarity">
    <text evidence="1 5">Belongs to the eukaryotic ribosomal protein eL18 family.</text>
</comment>
<organism evidence="7 8">
    <name type="scientific">Methanobacterium spitsbergense</name>
    <dbReference type="NCBI Taxonomy" id="2874285"/>
    <lineage>
        <taxon>Archaea</taxon>
        <taxon>Methanobacteriati</taxon>
        <taxon>Methanobacteriota</taxon>
        <taxon>Methanomada group</taxon>
        <taxon>Methanobacteria</taxon>
        <taxon>Methanobacteriales</taxon>
        <taxon>Methanobacteriaceae</taxon>
        <taxon>Methanobacterium</taxon>
    </lineage>
</organism>
<dbReference type="Gene3D" id="3.100.10.10">
    <property type="match status" value="1"/>
</dbReference>
<dbReference type="SUPFAM" id="SSF52080">
    <property type="entry name" value="Ribosomal proteins L15p and L18e"/>
    <property type="match status" value="1"/>
</dbReference>
<sequence>MVKLTKTNPNLKKIVVTLKEKSYSEDAAIWKDIAKRLERPTRKTAEVNISDINRYTSPDEVILVPGKVLGNGSLDHKVKVAAMGFSKSAEEKIATAGGECMNILEAVEKNPKGSGIRIIE</sequence>
<reference evidence="8" key="1">
    <citation type="journal article" date="2022" name="Microbiol. Resour. Announc.">
        <title>Draft Genome Sequence of a Methanogenic Archaeon from West Spitsbergen Permafrost.</title>
        <authorList>
            <person name="Trubitsyn V."/>
            <person name="Rivkina E."/>
            <person name="Shcherbakova V."/>
        </authorList>
    </citation>
    <scope>NUCLEOTIDE SEQUENCE [LARGE SCALE GENOMIC DNA]</scope>
    <source>
        <strain evidence="8">VT</strain>
    </source>
</reference>
<comment type="caution">
    <text evidence="7">The sequence shown here is derived from an EMBL/GenBank/DDBJ whole genome shotgun (WGS) entry which is preliminary data.</text>
</comment>
<evidence type="ECO:0000256" key="3">
    <source>
        <dbReference type="ARBA" id="ARBA00023274"/>
    </source>
</evidence>
<dbReference type="FunFam" id="3.100.10.10:FF:000013">
    <property type="entry name" value="50S ribosomal protein L18e"/>
    <property type="match status" value="1"/>
</dbReference>
<keyword evidence="8" id="KW-1185">Reference proteome</keyword>
<dbReference type="PANTHER" id="PTHR10934:SF2">
    <property type="entry name" value="LARGE RIBOSOMAL SUBUNIT PROTEIN EL18"/>
    <property type="match status" value="1"/>
</dbReference>
<dbReference type="GO" id="GO:0022625">
    <property type="term" value="C:cytosolic large ribosomal subunit"/>
    <property type="evidence" value="ECO:0007669"/>
    <property type="project" value="TreeGrafter"/>
</dbReference>
<dbReference type="NCBIfam" id="NF003079">
    <property type="entry name" value="PRK04005.1"/>
    <property type="match status" value="1"/>
</dbReference>
<dbReference type="EMBL" id="JAIOUQ010000009">
    <property type="protein sequence ID" value="MBZ2166254.1"/>
    <property type="molecule type" value="Genomic_DNA"/>
</dbReference>
<dbReference type="PROSITE" id="PS00475">
    <property type="entry name" value="RIBOSOMAL_L15"/>
    <property type="match status" value="1"/>
</dbReference>
<evidence type="ECO:0000256" key="4">
    <source>
        <dbReference type="ARBA" id="ARBA00035218"/>
    </source>
</evidence>
<dbReference type="GO" id="GO:0003735">
    <property type="term" value="F:structural constituent of ribosome"/>
    <property type="evidence" value="ECO:0007669"/>
    <property type="project" value="InterPro"/>
</dbReference>
<feature type="domain" description="Large ribosomal subunit protein uL15/eL18" evidence="6">
    <location>
        <begin position="46"/>
        <end position="100"/>
    </location>
</feature>
<protein>
    <recommendedName>
        <fullName evidence="4 5">Large ribosomal subunit protein eL18</fullName>
    </recommendedName>
</protein>
<dbReference type="Proteomes" id="UP000825933">
    <property type="component" value="Unassembled WGS sequence"/>
</dbReference>
<dbReference type="RefSeq" id="WP_048191009.1">
    <property type="nucleotide sequence ID" value="NZ_JAIOUQ010000009.1"/>
</dbReference>